<dbReference type="RefSeq" id="WP_132247411.1">
    <property type="nucleotide sequence ID" value="NZ_SLWV01000030.1"/>
</dbReference>
<sequence>MKITMKMYENYLNQLGVPKDDQYKNGGRCRGKKYGSWLRRSDKDFFHIMYNTYVKNMTHQECTKIKKLPIHDHTISKTVDYSEGIVVKEITAILKRENIEKECHILTPKEFKSKEYTGQSPLVMISSTLESTFISEFIEECIPKDKYFLNPCSYYMLGVYPKKEISTKQKSEIDTKLMVG</sequence>
<accession>A0A4R2KI64</accession>
<evidence type="ECO:0000313" key="2">
    <source>
        <dbReference type="Proteomes" id="UP000294919"/>
    </source>
</evidence>
<dbReference type="Proteomes" id="UP000294919">
    <property type="component" value="Unassembled WGS sequence"/>
</dbReference>
<dbReference type="EMBL" id="SLWV01000030">
    <property type="protein sequence ID" value="TCO69688.1"/>
    <property type="molecule type" value="Genomic_DNA"/>
</dbReference>
<protein>
    <submittedName>
        <fullName evidence="1">Uncharacterized protein</fullName>
    </submittedName>
</protein>
<gene>
    <name evidence="1" type="ORF">EV214_13024</name>
</gene>
<evidence type="ECO:0000313" key="1">
    <source>
        <dbReference type="EMBL" id="TCO69688.1"/>
    </source>
</evidence>
<proteinExistence type="predicted"/>
<dbReference type="AlphaFoldDB" id="A0A4R2KI64"/>
<name>A0A4R2KI64_9FIRM</name>
<keyword evidence="2" id="KW-1185">Reference proteome</keyword>
<reference evidence="1 2" key="1">
    <citation type="submission" date="2019-03" db="EMBL/GenBank/DDBJ databases">
        <title>Genomic Encyclopedia of Type Strains, Phase IV (KMG-IV): sequencing the most valuable type-strain genomes for metagenomic binning, comparative biology and taxonomic classification.</title>
        <authorList>
            <person name="Goeker M."/>
        </authorList>
    </citation>
    <scope>NUCLEOTIDE SEQUENCE [LARGE SCALE GENOMIC DNA]</scope>
    <source>
        <strain evidence="1 2">DSM 102940</strain>
    </source>
</reference>
<comment type="caution">
    <text evidence="1">The sequence shown here is derived from an EMBL/GenBank/DDBJ whole genome shotgun (WGS) entry which is preliminary data.</text>
</comment>
<dbReference type="OrthoDB" id="1952822at2"/>
<organism evidence="1 2">
    <name type="scientific">Marinisporobacter balticus</name>
    <dbReference type="NCBI Taxonomy" id="2018667"/>
    <lineage>
        <taxon>Bacteria</taxon>
        <taxon>Bacillati</taxon>
        <taxon>Bacillota</taxon>
        <taxon>Clostridia</taxon>
        <taxon>Peptostreptococcales</taxon>
        <taxon>Thermotaleaceae</taxon>
        <taxon>Marinisporobacter</taxon>
    </lineage>
</organism>